<accession>A0A239ISJ8</accession>
<dbReference type="GO" id="GO:0005524">
    <property type="term" value="F:ATP binding"/>
    <property type="evidence" value="ECO:0007669"/>
    <property type="project" value="UniProtKB-UniRule"/>
</dbReference>
<dbReference type="Gene3D" id="3.30.200.20">
    <property type="entry name" value="Phosphorylase Kinase, domain 1"/>
    <property type="match status" value="1"/>
</dbReference>
<dbReference type="PANTHER" id="PTHR43289:SF34">
    <property type="entry name" value="SERINE_THREONINE-PROTEIN KINASE YBDM-RELATED"/>
    <property type="match status" value="1"/>
</dbReference>
<dbReference type="Pfam" id="PF00069">
    <property type="entry name" value="Pkinase"/>
    <property type="match status" value="1"/>
</dbReference>
<feature type="binding site" evidence="5">
    <location>
        <position position="43"/>
    </location>
    <ligand>
        <name>ATP</name>
        <dbReference type="ChEBI" id="CHEBI:30616"/>
    </ligand>
</feature>
<evidence type="ECO:0000256" key="2">
    <source>
        <dbReference type="ARBA" id="ARBA00022741"/>
    </source>
</evidence>
<dbReference type="CDD" id="cd14014">
    <property type="entry name" value="STKc_PknB_like"/>
    <property type="match status" value="1"/>
</dbReference>
<organism evidence="8 9">
    <name type="scientific">Actinacidiphila glaucinigra</name>
    <dbReference type="NCBI Taxonomy" id="235986"/>
    <lineage>
        <taxon>Bacteria</taxon>
        <taxon>Bacillati</taxon>
        <taxon>Actinomycetota</taxon>
        <taxon>Actinomycetes</taxon>
        <taxon>Kitasatosporales</taxon>
        <taxon>Streptomycetaceae</taxon>
        <taxon>Actinacidiphila</taxon>
    </lineage>
</organism>
<keyword evidence="8" id="KW-0723">Serine/threonine-protein kinase</keyword>
<dbReference type="PANTHER" id="PTHR43289">
    <property type="entry name" value="MITOGEN-ACTIVATED PROTEIN KINASE KINASE KINASE 20-RELATED"/>
    <property type="match status" value="1"/>
</dbReference>
<dbReference type="InterPro" id="IPR017441">
    <property type="entry name" value="Protein_kinase_ATP_BS"/>
</dbReference>
<dbReference type="SMART" id="SM00220">
    <property type="entry name" value="S_TKc"/>
    <property type="match status" value="1"/>
</dbReference>
<dbReference type="PROSITE" id="PS00107">
    <property type="entry name" value="PROTEIN_KINASE_ATP"/>
    <property type="match status" value="1"/>
</dbReference>
<evidence type="ECO:0000313" key="9">
    <source>
        <dbReference type="Proteomes" id="UP000198280"/>
    </source>
</evidence>
<gene>
    <name evidence="8" type="ORF">SAMN05216252_111102</name>
</gene>
<keyword evidence="9" id="KW-1185">Reference proteome</keyword>
<evidence type="ECO:0000256" key="1">
    <source>
        <dbReference type="ARBA" id="ARBA00022679"/>
    </source>
</evidence>
<keyword evidence="1" id="KW-0808">Transferase</keyword>
<keyword evidence="2 5" id="KW-0547">Nucleotide-binding</keyword>
<sequence>MDGLMPGDPNTVGPYRLLGRLGSGGMGRVFLGRSAQGRTVAVKLVHAELAVDAEFRQRFRREVHAARRAVGEWTAPVVAADTEAAVPWAATAYVPALALHSAVERHGRLPEGSVWALAFGLARALETIHGCGLVHRDLKPSNVLLSLDGPRVIDFGIARALDGAGLTRTGVVVGTPGFMSPEQVLGEPVSGAGDVFCLGSVLVFAATGRSPFPHAGSGAAGLLAVISQPPDLEGLSGALREVAQACLAKEAARRPTPARIAELAESAGYDRSRPWLSPALLDHLGRHAAHLLEVETPPATAFDGAARPPQPDLPARADLRRAVVPVPPPPPLPSWGPRPTLPGAASPTRRRRGRSLLLAAVVFVVGALTLRMLTAGSETTAGDGTARPAPSTASAGLKPALPAFRYKGTWRGTVHQGDDKLYPVKIVYKGGKVGDVVGRVDYPTLECGGDWVLVSQTVRGLAVQEQITEGTLNCTDGVDITLTPSADGTLLYAFESWEAGRSTLRRD</sequence>
<dbReference type="GO" id="GO:0004674">
    <property type="term" value="F:protein serine/threonine kinase activity"/>
    <property type="evidence" value="ECO:0007669"/>
    <property type="project" value="UniProtKB-KW"/>
</dbReference>
<dbReference type="InterPro" id="IPR008271">
    <property type="entry name" value="Ser/Thr_kinase_AS"/>
</dbReference>
<feature type="compositionally biased region" description="Pro residues" evidence="6">
    <location>
        <begin position="325"/>
        <end position="340"/>
    </location>
</feature>
<evidence type="ECO:0000256" key="5">
    <source>
        <dbReference type="PROSITE-ProRule" id="PRU10141"/>
    </source>
</evidence>
<evidence type="ECO:0000256" key="4">
    <source>
        <dbReference type="ARBA" id="ARBA00022840"/>
    </source>
</evidence>
<dbReference type="Gene3D" id="1.10.510.10">
    <property type="entry name" value="Transferase(Phosphotransferase) domain 1"/>
    <property type="match status" value="1"/>
</dbReference>
<name>A0A239ISJ8_9ACTN</name>
<feature type="domain" description="Protein kinase" evidence="7">
    <location>
        <begin position="15"/>
        <end position="276"/>
    </location>
</feature>
<evidence type="ECO:0000259" key="7">
    <source>
        <dbReference type="PROSITE" id="PS50011"/>
    </source>
</evidence>
<evidence type="ECO:0000313" key="8">
    <source>
        <dbReference type="EMBL" id="SNS96515.1"/>
    </source>
</evidence>
<dbReference type="Proteomes" id="UP000198280">
    <property type="component" value="Unassembled WGS sequence"/>
</dbReference>
<dbReference type="PROSITE" id="PS00108">
    <property type="entry name" value="PROTEIN_KINASE_ST"/>
    <property type="match status" value="1"/>
</dbReference>
<keyword evidence="3 8" id="KW-0418">Kinase</keyword>
<dbReference type="SUPFAM" id="SSF56112">
    <property type="entry name" value="Protein kinase-like (PK-like)"/>
    <property type="match status" value="1"/>
</dbReference>
<dbReference type="InterPro" id="IPR011009">
    <property type="entry name" value="Kinase-like_dom_sf"/>
</dbReference>
<dbReference type="PROSITE" id="PS50011">
    <property type="entry name" value="PROTEIN_KINASE_DOM"/>
    <property type="match status" value="1"/>
</dbReference>
<proteinExistence type="predicted"/>
<feature type="region of interest" description="Disordered" evidence="6">
    <location>
        <begin position="325"/>
        <end position="349"/>
    </location>
</feature>
<dbReference type="InterPro" id="IPR000719">
    <property type="entry name" value="Prot_kinase_dom"/>
</dbReference>
<dbReference type="RefSeq" id="WP_089225715.1">
    <property type="nucleotide sequence ID" value="NZ_FZOF01000011.1"/>
</dbReference>
<protein>
    <submittedName>
        <fullName evidence="8">Serine/threonine protein kinase</fullName>
    </submittedName>
</protein>
<evidence type="ECO:0000256" key="6">
    <source>
        <dbReference type="SAM" id="MobiDB-lite"/>
    </source>
</evidence>
<dbReference type="AlphaFoldDB" id="A0A239ISJ8"/>
<keyword evidence="4 5" id="KW-0067">ATP-binding</keyword>
<reference evidence="8 9" key="1">
    <citation type="submission" date="2017-06" db="EMBL/GenBank/DDBJ databases">
        <authorList>
            <person name="Kim H.J."/>
            <person name="Triplett B.A."/>
        </authorList>
    </citation>
    <scope>NUCLEOTIDE SEQUENCE [LARGE SCALE GENOMIC DNA]</scope>
    <source>
        <strain evidence="8 9">CGMCC 4.1858</strain>
    </source>
</reference>
<evidence type="ECO:0000256" key="3">
    <source>
        <dbReference type="ARBA" id="ARBA00022777"/>
    </source>
</evidence>
<dbReference type="EMBL" id="FZOF01000011">
    <property type="protein sequence ID" value="SNS96515.1"/>
    <property type="molecule type" value="Genomic_DNA"/>
</dbReference>
<dbReference type="OrthoDB" id="9762169at2"/>